<dbReference type="PROSITE" id="PS51257">
    <property type="entry name" value="PROKAR_LIPOPROTEIN"/>
    <property type="match status" value="1"/>
</dbReference>
<keyword evidence="4 8" id="KW-0812">Transmembrane</keyword>
<dbReference type="Pfam" id="PF00083">
    <property type="entry name" value="Sugar_tr"/>
    <property type="match status" value="1"/>
</dbReference>
<organism evidence="10 11">
    <name type="scientific">Acanthosepion pharaonis</name>
    <name type="common">Pharaoh cuttlefish</name>
    <name type="synonym">Sepia pharaonis</name>
    <dbReference type="NCBI Taxonomy" id="158019"/>
    <lineage>
        <taxon>Eukaryota</taxon>
        <taxon>Metazoa</taxon>
        <taxon>Spiralia</taxon>
        <taxon>Lophotrochozoa</taxon>
        <taxon>Mollusca</taxon>
        <taxon>Cephalopoda</taxon>
        <taxon>Coleoidea</taxon>
        <taxon>Decapodiformes</taxon>
        <taxon>Sepiida</taxon>
        <taxon>Sepiina</taxon>
        <taxon>Sepiidae</taxon>
        <taxon>Acanthosepion</taxon>
    </lineage>
</organism>
<evidence type="ECO:0000256" key="2">
    <source>
        <dbReference type="ARBA" id="ARBA00010992"/>
    </source>
</evidence>
<dbReference type="OrthoDB" id="6339427at2759"/>
<dbReference type="PANTHER" id="PTHR48020">
    <property type="entry name" value="PROTON MYO-INOSITOL COTRANSPORTER"/>
    <property type="match status" value="1"/>
</dbReference>
<dbReference type="InterPro" id="IPR005829">
    <property type="entry name" value="Sugar_transporter_CS"/>
</dbReference>
<dbReference type="Proteomes" id="UP000597762">
    <property type="component" value="Unassembled WGS sequence"/>
</dbReference>
<proteinExistence type="inferred from homology"/>
<keyword evidence="11" id="KW-1185">Reference proteome</keyword>
<accession>A0A812CTL4</accession>
<evidence type="ECO:0000313" key="10">
    <source>
        <dbReference type="EMBL" id="CAE1282046.1"/>
    </source>
</evidence>
<feature type="transmembrane region" description="Helical" evidence="8">
    <location>
        <begin position="281"/>
        <end position="300"/>
    </location>
</feature>
<dbReference type="SUPFAM" id="SSF103473">
    <property type="entry name" value="MFS general substrate transporter"/>
    <property type="match status" value="1"/>
</dbReference>
<evidence type="ECO:0000256" key="8">
    <source>
        <dbReference type="SAM" id="Phobius"/>
    </source>
</evidence>
<dbReference type="InterPro" id="IPR005828">
    <property type="entry name" value="MFS_sugar_transport-like"/>
</dbReference>
<dbReference type="PANTHER" id="PTHR48020:SF12">
    <property type="entry name" value="PROTON MYO-INOSITOL COTRANSPORTER"/>
    <property type="match status" value="1"/>
</dbReference>
<feature type="transmembrane region" description="Helical" evidence="8">
    <location>
        <begin position="209"/>
        <end position="231"/>
    </location>
</feature>
<sequence>MSTISKELFVSVTIGLACLFSLVGGVLNDWIGRKPTTLLASLVFTVGALLLGFASNLVTLIIGRAILGIGIGLASTTVPVYIAECAPAHLRGQLVTLNNLFITGGQFVASLVDGAFSYDRQNGWRYMLGLASIPSLIQLIGFLFLPESPRWLISKGYYQRARAVLADIRGTSEINQELNSIQESTKANAKGESFYKIWRILKTPHVRRALIVGCGLQFFQQLCGINSVMYYSASIIKMAGVQSDTAAIWLASMTAGINFIFTIVGVWLVDRIGRRKLTLGSLTGIIVGLSVLAISFKMMASDSPPVTLIEPGTQNFTCSKYSSCSTCTENVNCGFCYDTHGAKYNNASCVSVNQTSEDYSTTGRCSSPTNINVTHSEFLVGFIPDVLCSRNGSNAMDSEFRNLSIMGQRNRKFSCNSCQLDLQFDCFNDLSNTDTSSLKNWNVLPVCCHHCYWTDFYDRLSPRNERSST</sequence>
<comment type="caution">
    <text evidence="10">The sequence shown here is derived from an EMBL/GenBank/DDBJ whole genome shotgun (WGS) entry which is preliminary data.</text>
</comment>
<reference evidence="10" key="1">
    <citation type="submission" date="2021-01" db="EMBL/GenBank/DDBJ databases">
        <authorList>
            <person name="Li R."/>
            <person name="Bekaert M."/>
        </authorList>
    </citation>
    <scope>NUCLEOTIDE SEQUENCE</scope>
    <source>
        <strain evidence="10">Farmed</strain>
    </source>
</reference>
<feature type="transmembrane region" description="Helical" evidence="8">
    <location>
        <begin position="246"/>
        <end position="269"/>
    </location>
</feature>
<evidence type="ECO:0000313" key="11">
    <source>
        <dbReference type="Proteomes" id="UP000597762"/>
    </source>
</evidence>
<evidence type="ECO:0000256" key="4">
    <source>
        <dbReference type="ARBA" id="ARBA00022692"/>
    </source>
</evidence>
<dbReference type="InterPro" id="IPR003663">
    <property type="entry name" value="Sugar/inositol_transpt"/>
</dbReference>
<dbReference type="Gene3D" id="1.20.1250.20">
    <property type="entry name" value="MFS general substrate transporter like domains"/>
    <property type="match status" value="1"/>
</dbReference>
<keyword evidence="3 7" id="KW-0813">Transport</keyword>
<gene>
    <name evidence="10" type="ORF">SPHA_43194</name>
</gene>
<comment type="subcellular location">
    <subcellularLocation>
        <location evidence="1">Membrane</location>
        <topology evidence="1">Multi-pass membrane protein</topology>
    </subcellularLocation>
</comment>
<evidence type="ECO:0000259" key="9">
    <source>
        <dbReference type="PROSITE" id="PS50850"/>
    </source>
</evidence>
<dbReference type="InterPro" id="IPR036259">
    <property type="entry name" value="MFS_trans_sf"/>
</dbReference>
<dbReference type="PRINTS" id="PR00171">
    <property type="entry name" value="SUGRTRNSPORT"/>
</dbReference>
<feature type="transmembrane region" description="Helical" evidence="8">
    <location>
        <begin position="12"/>
        <end position="31"/>
    </location>
</feature>
<dbReference type="AlphaFoldDB" id="A0A812CTL4"/>
<evidence type="ECO:0000256" key="6">
    <source>
        <dbReference type="ARBA" id="ARBA00023136"/>
    </source>
</evidence>
<dbReference type="GO" id="GO:0005366">
    <property type="term" value="F:myo-inositol:proton symporter activity"/>
    <property type="evidence" value="ECO:0007669"/>
    <property type="project" value="TreeGrafter"/>
</dbReference>
<protein>
    <submittedName>
        <fullName evidence="10">SLC2A13</fullName>
    </submittedName>
</protein>
<dbReference type="PROSITE" id="PS50850">
    <property type="entry name" value="MFS"/>
    <property type="match status" value="1"/>
</dbReference>
<evidence type="ECO:0000256" key="5">
    <source>
        <dbReference type="ARBA" id="ARBA00022989"/>
    </source>
</evidence>
<dbReference type="GO" id="GO:0016324">
    <property type="term" value="C:apical plasma membrane"/>
    <property type="evidence" value="ECO:0007669"/>
    <property type="project" value="TreeGrafter"/>
</dbReference>
<evidence type="ECO:0000256" key="7">
    <source>
        <dbReference type="RuleBase" id="RU003346"/>
    </source>
</evidence>
<comment type="similarity">
    <text evidence="2 7">Belongs to the major facilitator superfamily. Sugar transporter (TC 2.A.1.1) family.</text>
</comment>
<keyword evidence="5 8" id="KW-1133">Transmembrane helix</keyword>
<dbReference type="NCBIfam" id="TIGR00879">
    <property type="entry name" value="SP"/>
    <property type="match status" value="1"/>
</dbReference>
<dbReference type="InterPro" id="IPR020846">
    <property type="entry name" value="MFS_dom"/>
</dbReference>
<dbReference type="EMBL" id="CAHIKZ030002154">
    <property type="protein sequence ID" value="CAE1282046.1"/>
    <property type="molecule type" value="Genomic_DNA"/>
</dbReference>
<evidence type="ECO:0000256" key="3">
    <source>
        <dbReference type="ARBA" id="ARBA00022448"/>
    </source>
</evidence>
<evidence type="ECO:0000256" key="1">
    <source>
        <dbReference type="ARBA" id="ARBA00004141"/>
    </source>
</evidence>
<feature type="transmembrane region" description="Helical" evidence="8">
    <location>
        <begin position="124"/>
        <end position="145"/>
    </location>
</feature>
<feature type="transmembrane region" description="Helical" evidence="8">
    <location>
        <begin position="61"/>
        <end position="82"/>
    </location>
</feature>
<dbReference type="PROSITE" id="PS00217">
    <property type="entry name" value="SUGAR_TRANSPORT_2"/>
    <property type="match status" value="1"/>
</dbReference>
<keyword evidence="6 8" id="KW-0472">Membrane</keyword>
<name>A0A812CTL4_ACAPH</name>
<feature type="transmembrane region" description="Helical" evidence="8">
    <location>
        <begin position="38"/>
        <end position="55"/>
    </location>
</feature>
<dbReference type="InterPro" id="IPR050814">
    <property type="entry name" value="Myo-inositol_Transporter"/>
</dbReference>
<feature type="domain" description="Major facilitator superfamily (MFS) profile" evidence="9">
    <location>
        <begin position="1"/>
        <end position="469"/>
    </location>
</feature>
<dbReference type="PROSITE" id="PS00216">
    <property type="entry name" value="SUGAR_TRANSPORT_1"/>
    <property type="match status" value="1"/>
</dbReference>